<feature type="domain" description="Major facilitator superfamily (MFS) profile" evidence="5">
    <location>
        <begin position="24"/>
        <end position="424"/>
    </location>
</feature>
<dbReference type="AlphaFoldDB" id="A0A0D2G8I9"/>
<evidence type="ECO:0000313" key="6">
    <source>
        <dbReference type="EMBL" id="KIX11252.1"/>
    </source>
</evidence>
<feature type="transmembrane region" description="Helical" evidence="4">
    <location>
        <begin position="308"/>
        <end position="326"/>
    </location>
</feature>
<dbReference type="STRING" id="1429043.X474_25950"/>
<feature type="transmembrane region" description="Helical" evidence="4">
    <location>
        <begin position="182"/>
        <end position="201"/>
    </location>
</feature>
<dbReference type="PROSITE" id="PS50850">
    <property type="entry name" value="MFS"/>
    <property type="match status" value="1"/>
</dbReference>
<dbReference type="Proteomes" id="UP000032233">
    <property type="component" value="Unassembled WGS sequence"/>
</dbReference>
<feature type="transmembrane region" description="Helical" evidence="4">
    <location>
        <begin position="400"/>
        <end position="419"/>
    </location>
</feature>
<keyword evidence="7" id="KW-1185">Reference proteome</keyword>
<evidence type="ECO:0000256" key="4">
    <source>
        <dbReference type="SAM" id="Phobius"/>
    </source>
</evidence>
<dbReference type="PANTHER" id="PTHR11360:SF304">
    <property type="entry name" value="MFS DOMAIN-CONTAINING PROTEIN"/>
    <property type="match status" value="1"/>
</dbReference>
<gene>
    <name evidence="6" type="ORF">X474_25950</name>
</gene>
<dbReference type="PANTHER" id="PTHR11360">
    <property type="entry name" value="MONOCARBOXYLATE TRANSPORTER"/>
    <property type="match status" value="1"/>
</dbReference>
<keyword evidence="1 4" id="KW-0812">Transmembrane</keyword>
<feature type="transmembrane region" description="Helical" evidence="4">
    <location>
        <begin position="26"/>
        <end position="48"/>
    </location>
</feature>
<feature type="transmembrane region" description="Helical" evidence="4">
    <location>
        <begin position="63"/>
        <end position="80"/>
    </location>
</feature>
<feature type="transmembrane region" description="Helical" evidence="4">
    <location>
        <begin position="332"/>
        <end position="353"/>
    </location>
</feature>
<organism evidence="6 7">
    <name type="scientific">Dethiosulfatarculus sandiegensis</name>
    <dbReference type="NCBI Taxonomy" id="1429043"/>
    <lineage>
        <taxon>Bacteria</taxon>
        <taxon>Pseudomonadati</taxon>
        <taxon>Thermodesulfobacteriota</taxon>
        <taxon>Desulfarculia</taxon>
        <taxon>Desulfarculales</taxon>
        <taxon>Desulfarculaceae</taxon>
        <taxon>Dethiosulfatarculus</taxon>
    </lineage>
</organism>
<reference evidence="6 7" key="1">
    <citation type="submission" date="2013-11" db="EMBL/GenBank/DDBJ databases">
        <title>Metagenomic analysis of a methanogenic consortium involved in long chain n-alkane degradation.</title>
        <authorList>
            <person name="Davidova I.A."/>
            <person name="Callaghan A.V."/>
            <person name="Wawrik B."/>
            <person name="Pruitt S."/>
            <person name="Marks C."/>
            <person name="Duncan K.E."/>
            <person name="Suflita J.M."/>
        </authorList>
    </citation>
    <scope>NUCLEOTIDE SEQUENCE [LARGE SCALE GENOMIC DNA]</scope>
    <source>
        <strain evidence="6 7">SPR</strain>
    </source>
</reference>
<dbReference type="OrthoDB" id="9793415at2"/>
<name>A0A0D2G8I9_9BACT</name>
<protein>
    <recommendedName>
        <fullName evidence="5">Major facilitator superfamily (MFS) profile domain-containing protein</fullName>
    </recommendedName>
</protein>
<dbReference type="InterPro" id="IPR050327">
    <property type="entry name" value="Proton-linked_MCT"/>
</dbReference>
<dbReference type="Gene3D" id="1.20.1250.20">
    <property type="entry name" value="MFS general substrate transporter like domains"/>
    <property type="match status" value="2"/>
</dbReference>
<evidence type="ECO:0000256" key="2">
    <source>
        <dbReference type="ARBA" id="ARBA00022989"/>
    </source>
</evidence>
<feature type="transmembrane region" description="Helical" evidence="4">
    <location>
        <begin position="117"/>
        <end position="138"/>
    </location>
</feature>
<evidence type="ECO:0000259" key="5">
    <source>
        <dbReference type="PROSITE" id="PS50850"/>
    </source>
</evidence>
<dbReference type="EMBL" id="AZAC01000067">
    <property type="protein sequence ID" value="KIX11252.1"/>
    <property type="molecule type" value="Genomic_DNA"/>
</dbReference>
<dbReference type="InParanoid" id="A0A0D2G8I9"/>
<evidence type="ECO:0000256" key="3">
    <source>
        <dbReference type="ARBA" id="ARBA00023136"/>
    </source>
</evidence>
<accession>A0A0D2G8I9</accession>
<dbReference type="RefSeq" id="WP_044352407.1">
    <property type="nucleotide sequence ID" value="NZ_AZAC01000067.1"/>
</dbReference>
<keyword evidence="2 4" id="KW-1133">Transmembrane helix</keyword>
<feature type="transmembrane region" description="Helical" evidence="4">
    <location>
        <begin position="150"/>
        <end position="170"/>
    </location>
</feature>
<evidence type="ECO:0000313" key="7">
    <source>
        <dbReference type="Proteomes" id="UP000032233"/>
    </source>
</evidence>
<comment type="caution">
    <text evidence="6">The sequence shown here is derived from an EMBL/GenBank/DDBJ whole genome shotgun (WGS) entry which is preliminary data.</text>
</comment>
<sequence>MSGQPNPATLETAPVKSGILGEKNRWLQVIIGFLISLTLGLLYAWSIFVMPLEKQFGWSRAETSMAFTISIVFFVIGMIMGGKHNDKKGPRVVVTIGSACLTAGFFLAATTESLTTLYLSYGVLCGFGIGYANIAPIAVAMRWFPDRRGLVSGILVMGFGLAAFVLGSAASKIISSMGWPTAFRVLGGTSLVLCLFGAQFMKYPPEGFLPKGMEKPKTVQNKEATKQKAQDYDWKQMMGTATWWFWWTFHLMVLTGGLMVIGHIVPFALESGVSKDSAIFAMGVFAVMNGLGRLLIGALWDRMGRNKTMILNAALMLIGLLCLGLLVKSLHFPILVLAVLLIGLAYGGCIPIASSLISACFGNKFFGINYGLATTPLLIAAMVGPFLGGYLYTTTHSYDTAIMISAALSVVGVLTGMLIKDPTPLKN</sequence>
<feature type="transmembrane region" description="Helical" evidence="4">
    <location>
        <begin position="244"/>
        <end position="265"/>
    </location>
</feature>
<dbReference type="GO" id="GO:0022857">
    <property type="term" value="F:transmembrane transporter activity"/>
    <property type="evidence" value="ECO:0007669"/>
    <property type="project" value="InterPro"/>
</dbReference>
<dbReference type="CDD" id="cd17353">
    <property type="entry name" value="MFS_OFA_like"/>
    <property type="match status" value="1"/>
</dbReference>
<feature type="transmembrane region" description="Helical" evidence="4">
    <location>
        <begin position="365"/>
        <end position="388"/>
    </location>
</feature>
<dbReference type="SUPFAM" id="SSF103473">
    <property type="entry name" value="MFS general substrate transporter"/>
    <property type="match status" value="1"/>
</dbReference>
<dbReference type="InterPro" id="IPR036259">
    <property type="entry name" value="MFS_trans_sf"/>
</dbReference>
<feature type="transmembrane region" description="Helical" evidence="4">
    <location>
        <begin position="277"/>
        <end position="296"/>
    </location>
</feature>
<feature type="transmembrane region" description="Helical" evidence="4">
    <location>
        <begin position="92"/>
        <end position="111"/>
    </location>
</feature>
<evidence type="ECO:0000256" key="1">
    <source>
        <dbReference type="ARBA" id="ARBA00022692"/>
    </source>
</evidence>
<keyword evidence="3 4" id="KW-0472">Membrane</keyword>
<proteinExistence type="predicted"/>
<dbReference type="Pfam" id="PF07690">
    <property type="entry name" value="MFS_1"/>
    <property type="match status" value="2"/>
</dbReference>
<dbReference type="InterPro" id="IPR020846">
    <property type="entry name" value="MFS_dom"/>
</dbReference>
<dbReference type="InterPro" id="IPR011701">
    <property type="entry name" value="MFS"/>
</dbReference>